<keyword evidence="2" id="KW-1185">Reference proteome</keyword>
<organism evidence="1 2">
    <name type="scientific">Fusarium keratoplasticum</name>
    <dbReference type="NCBI Taxonomy" id="1328300"/>
    <lineage>
        <taxon>Eukaryota</taxon>
        <taxon>Fungi</taxon>
        <taxon>Dikarya</taxon>
        <taxon>Ascomycota</taxon>
        <taxon>Pezizomycotina</taxon>
        <taxon>Sordariomycetes</taxon>
        <taxon>Hypocreomycetidae</taxon>
        <taxon>Hypocreales</taxon>
        <taxon>Nectriaceae</taxon>
        <taxon>Fusarium</taxon>
        <taxon>Fusarium solani species complex</taxon>
    </lineage>
</organism>
<dbReference type="EMBL" id="CM046508">
    <property type="protein sequence ID" value="KAI8666431.1"/>
    <property type="molecule type" value="Genomic_DNA"/>
</dbReference>
<proteinExistence type="predicted"/>
<evidence type="ECO:0000313" key="2">
    <source>
        <dbReference type="Proteomes" id="UP001065298"/>
    </source>
</evidence>
<gene>
    <name evidence="1" type="ORF">NCS57_00867800</name>
</gene>
<reference evidence="1" key="1">
    <citation type="submission" date="2022-06" db="EMBL/GenBank/DDBJ databases">
        <title>Fusarium solani species complex genomes reveal bases of compartmentalisation and animal pathogenesis.</title>
        <authorList>
            <person name="Tsai I.J."/>
        </authorList>
    </citation>
    <scope>NUCLEOTIDE SEQUENCE</scope>
    <source>
        <strain evidence="1">Fu6.1</strain>
    </source>
</reference>
<comment type="caution">
    <text evidence="1">The sequence shown here is derived from an EMBL/GenBank/DDBJ whole genome shotgun (WGS) entry which is preliminary data.</text>
</comment>
<name>A0ACC0QWR9_9HYPO</name>
<dbReference type="Proteomes" id="UP001065298">
    <property type="component" value="Chromosome 6"/>
</dbReference>
<protein>
    <submittedName>
        <fullName evidence="1">Uncharacterized protein</fullName>
    </submittedName>
</protein>
<evidence type="ECO:0000313" key="1">
    <source>
        <dbReference type="EMBL" id="KAI8666431.1"/>
    </source>
</evidence>
<sequence length="541" mass="61242">MTTHYFSDKLPHAHAIPLSQFNPLSLPVLLAIVLVLVSASLLQAYLATRRPKDFPPGPPTTPFLGNILDVPLSKPCVTFAKWAQSYGPILGIKAGPMSMVVLHDPDDIHELYDRRGSTYAGRPYNYIALNHVFEPDIGQIYLFQRNDRLLKRWKRPARWFLSQQGIEGIMPILNAVEARCIKALCDSPSQFLEHLRVWALSTPLIVLSGQTHINQDLLRTYFYRQQLVTGLLEPGKTPPVDFIAPLRWLPIFLAKWKRDAYFVRKHQDAFYGEMLAGAVSNRQRRKDGDKNVGEYEPVMARLLGEGMPEREVKWLAGGLLDAAFDTASAAVTNFVVALAGHADVLKKAREEVEAVCEGRMPTDEDVGKMPYLKACLMETFRWRPSAPLGLPHVTDSDDTYKGYLIPRGTNIIVNAFAILHNPDVHPNPTAFDPTRYLDPEKQTGEHSKSTWIFGAGRRRCVGDQYTMHALMAIMAKMVWTMDMKVPEGTDLSVEGGFDDGLMMKPRENVTVEFEVRDGRRERVEEEWRKGERELERMLGKC</sequence>
<accession>A0ACC0QWR9</accession>